<dbReference type="EMBL" id="CAFBNO010000065">
    <property type="protein sequence ID" value="CAB4960448.1"/>
    <property type="molecule type" value="Genomic_DNA"/>
</dbReference>
<gene>
    <name evidence="1" type="ORF">UFOPK3837_01029</name>
</gene>
<accession>A0A6J7KVJ7</accession>
<proteinExistence type="predicted"/>
<dbReference type="PROSITE" id="PS51257">
    <property type="entry name" value="PROKAR_LIPOPROTEIN"/>
    <property type="match status" value="1"/>
</dbReference>
<dbReference type="InterPro" id="IPR008930">
    <property type="entry name" value="Terpenoid_cyclase/PrenylTrfase"/>
</dbReference>
<dbReference type="SUPFAM" id="SSF48239">
    <property type="entry name" value="Terpenoid cyclases/Protein prenyltransferases"/>
    <property type="match status" value="1"/>
</dbReference>
<dbReference type="Gene3D" id="1.50.10.20">
    <property type="match status" value="1"/>
</dbReference>
<organism evidence="1">
    <name type="scientific">freshwater metagenome</name>
    <dbReference type="NCBI Taxonomy" id="449393"/>
    <lineage>
        <taxon>unclassified sequences</taxon>
        <taxon>metagenomes</taxon>
        <taxon>ecological metagenomes</taxon>
    </lineage>
</organism>
<evidence type="ECO:0000313" key="1">
    <source>
        <dbReference type="EMBL" id="CAB4960448.1"/>
    </source>
</evidence>
<protein>
    <submittedName>
        <fullName evidence="1">Unannotated protein</fullName>
    </submittedName>
</protein>
<sequence>MRTKSGLLIAITLASSLALSGCAAKETIEPKTANFLAGKFVTTANGTYLDGFTPGKPDVGFTLEAIAQLSQAPSIDLSKVEKWALANTDQILNDKGNLNVGLAAKWLYVSELVNYDNKPLRESITAKLVKYWTPTYDPTYSRNTFDTAWSVLGLKAVGQNVAAHEAAVSLSISRRADNGWGTDTSATTTSSSADATAIALMAFTVTDFSEPAFTAKAWLQANLHTDHYEAWGDGDVNGTAYATMALHAAGEDVSKLQAWLKLQVTKDGGLKTPWSNGKGDTFATAQAYLPLIGEDYVGLTK</sequence>
<dbReference type="AlphaFoldDB" id="A0A6J7KVJ7"/>
<reference evidence="1" key="1">
    <citation type="submission" date="2020-05" db="EMBL/GenBank/DDBJ databases">
        <authorList>
            <person name="Chiriac C."/>
            <person name="Salcher M."/>
            <person name="Ghai R."/>
            <person name="Kavagutti S V."/>
        </authorList>
    </citation>
    <scope>NUCLEOTIDE SEQUENCE</scope>
</reference>
<name>A0A6J7KVJ7_9ZZZZ</name>